<gene>
    <name evidence="5" type="ORF">HY57_14025</name>
</gene>
<accession>A0A075K7Y9</accession>
<dbReference type="RefSeq" id="WP_019467443.1">
    <property type="nucleotide sequence ID" value="NZ_ALOY01000184.1"/>
</dbReference>
<feature type="transmembrane region" description="Helical" evidence="2">
    <location>
        <begin position="6"/>
        <end position="27"/>
    </location>
</feature>
<protein>
    <submittedName>
        <fullName evidence="5">Membrane protein</fullName>
    </submittedName>
</protein>
<keyword evidence="2" id="KW-0812">Transmembrane</keyword>
<evidence type="ECO:0000313" key="5">
    <source>
        <dbReference type="EMBL" id="AIF48283.1"/>
    </source>
</evidence>
<evidence type="ECO:0000256" key="1">
    <source>
        <dbReference type="ARBA" id="ARBA00009477"/>
    </source>
</evidence>
<dbReference type="GO" id="GO:0055085">
    <property type="term" value="P:transmembrane transport"/>
    <property type="evidence" value="ECO:0007669"/>
    <property type="project" value="InterPro"/>
</dbReference>
<dbReference type="Gene3D" id="2.40.30.170">
    <property type="match status" value="1"/>
</dbReference>
<reference evidence="5 6" key="1">
    <citation type="submission" date="2014-07" db="EMBL/GenBank/DDBJ databases">
        <title>Complete Genome Sequence of Dyella japonica Strain A8 Isolated from Malaysian Tropical Soil.</title>
        <authorList>
            <person name="Hui R.K.H."/>
            <person name="Chen J.-W."/>
            <person name="Chan K.-G."/>
            <person name="Leung F.C.C."/>
        </authorList>
    </citation>
    <scope>NUCLEOTIDE SEQUENCE [LARGE SCALE GENOMIC DNA]</scope>
    <source>
        <strain evidence="5 6">A8</strain>
    </source>
</reference>
<dbReference type="InterPro" id="IPR058634">
    <property type="entry name" value="AaeA-lik-b-barrel"/>
</dbReference>
<feature type="domain" description="Multidrug resistance protein MdtA-like barrel-sandwich hybrid" evidence="3">
    <location>
        <begin position="45"/>
        <end position="212"/>
    </location>
</feature>
<organism evidence="5 6">
    <name type="scientific">Dyella japonica A8</name>
    <dbReference type="NCBI Taxonomy" id="1217721"/>
    <lineage>
        <taxon>Bacteria</taxon>
        <taxon>Pseudomonadati</taxon>
        <taxon>Pseudomonadota</taxon>
        <taxon>Gammaproteobacteria</taxon>
        <taxon>Lysobacterales</taxon>
        <taxon>Rhodanobacteraceae</taxon>
        <taxon>Dyella</taxon>
    </lineage>
</organism>
<dbReference type="InterPro" id="IPR050393">
    <property type="entry name" value="MFP_Efflux_Pump"/>
</dbReference>
<keyword evidence="6" id="KW-1185">Reference proteome</keyword>
<dbReference type="InterPro" id="IPR058625">
    <property type="entry name" value="MdtA-like_BSH"/>
</dbReference>
<evidence type="ECO:0000259" key="3">
    <source>
        <dbReference type="Pfam" id="PF25917"/>
    </source>
</evidence>
<keyword evidence="2" id="KW-0472">Membrane</keyword>
<dbReference type="AlphaFoldDB" id="A0A075K7Y9"/>
<proteinExistence type="inferred from homology"/>
<evidence type="ECO:0000256" key="2">
    <source>
        <dbReference type="SAM" id="Phobius"/>
    </source>
</evidence>
<sequence length="325" mass="35347">MTRQSLLRIIVTLGILLLAIVLAHALWRDYMYAPWTRDGRVRAQVINIAPDVSGLVAEVHVIDNQRVKRGDVLFVIDPERFRDALAQAEAEVARSEAQVALARAQLAQRHSESVMRSQQVSRRAQLSGEVITAEAKSDISEVARQALAAEDAAKASLNAATAGHDAALSARQTARLNLERSVVRAPVDGFIANLNLYAGDYVSVGMARMALIDANSFWVYGYFEETKIPGVHVNDAAEVRLMAGHVVLHGRVESIASGIADRDNPSSANLLADVNPVFTWVRLAQRVPVRIALDAVPDDVHLAAGMTCTVTIHATRRDVRSSTKP</sequence>
<name>A0A075K7Y9_9GAMM</name>
<dbReference type="Gene3D" id="2.40.50.100">
    <property type="match status" value="1"/>
</dbReference>
<dbReference type="PANTHER" id="PTHR30367:SF12">
    <property type="entry name" value="P-HYDROXYBENZOIC ACID EFFLUX PUMP SUBUNIT AAEA"/>
    <property type="match status" value="1"/>
</dbReference>
<dbReference type="Pfam" id="PF25917">
    <property type="entry name" value="BSH_RND"/>
    <property type="match status" value="1"/>
</dbReference>
<dbReference type="PATRIC" id="fig|1217721.7.peg.2890"/>
<dbReference type="Proteomes" id="UP000027987">
    <property type="component" value="Chromosome"/>
</dbReference>
<dbReference type="OrthoDB" id="9811754at2"/>
<keyword evidence="2" id="KW-1133">Transmembrane helix</keyword>
<dbReference type="HOGENOM" id="CLU_018816_15_2_6"/>
<comment type="similarity">
    <text evidence="1">Belongs to the membrane fusion protein (MFP) (TC 8.A.1) family.</text>
</comment>
<dbReference type="STRING" id="1217721.HY57_14025"/>
<dbReference type="Pfam" id="PF25963">
    <property type="entry name" value="Beta-barrel_AAEA"/>
    <property type="match status" value="1"/>
</dbReference>
<dbReference type="PANTHER" id="PTHR30367">
    <property type="entry name" value="P-HYDROXYBENZOIC ACID EFFLUX PUMP SUBUNIT AAEA-RELATED"/>
    <property type="match status" value="1"/>
</dbReference>
<dbReference type="EMBL" id="CP008884">
    <property type="protein sequence ID" value="AIF48283.1"/>
    <property type="molecule type" value="Genomic_DNA"/>
</dbReference>
<dbReference type="KEGG" id="dja:HY57_14025"/>
<evidence type="ECO:0000259" key="4">
    <source>
        <dbReference type="Pfam" id="PF25963"/>
    </source>
</evidence>
<evidence type="ECO:0000313" key="6">
    <source>
        <dbReference type="Proteomes" id="UP000027987"/>
    </source>
</evidence>
<feature type="domain" description="p-hydroxybenzoic acid efflux pump subunit AaeA-like beta-barrel" evidence="4">
    <location>
        <begin position="216"/>
        <end position="313"/>
    </location>
</feature>
<dbReference type="SUPFAM" id="SSF111369">
    <property type="entry name" value="HlyD-like secretion proteins"/>
    <property type="match status" value="1"/>
</dbReference>